<gene>
    <name evidence="6" type="ORF">CLW00_12315</name>
</gene>
<dbReference type="SUPFAM" id="SSF53649">
    <property type="entry name" value="Alkaline phosphatase-like"/>
    <property type="match status" value="1"/>
</dbReference>
<evidence type="ECO:0000256" key="4">
    <source>
        <dbReference type="ARBA" id="ARBA00022837"/>
    </source>
</evidence>
<dbReference type="Gene3D" id="3.30.1120.10">
    <property type="match status" value="1"/>
</dbReference>
<evidence type="ECO:0000256" key="3">
    <source>
        <dbReference type="ARBA" id="ARBA00022801"/>
    </source>
</evidence>
<evidence type="ECO:0000313" key="6">
    <source>
        <dbReference type="EMBL" id="PRY84077.1"/>
    </source>
</evidence>
<dbReference type="GO" id="GO:0004065">
    <property type="term" value="F:arylsulfatase activity"/>
    <property type="evidence" value="ECO:0007669"/>
    <property type="project" value="TreeGrafter"/>
</dbReference>
<dbReference type="Proteomes" id="UP000238157">
    <property type="component" value="Unassembled WGS sequence"/>
</dbReference>
<feature type="domain" description="Sulfatase N-terminal" evidence="5">
    <location>
        <begin position="69"/>
        <end position="359"/>
    </location>
</feature>
<proteinExistence type="inferred from homology"/>
<reference evidence="6 7" key="1">
    <citation type="submission" date="2018-03" db="EMBL/GenBank/DDBJ databases">
        <title>Genomic Encyclopedia of Archaeal and Bacterial Type Strains, Phase II (KMG-II): from individual species to whole genera.</title>
        <authorList>
            <person name="Goeker M."/>
        </authorList>
    </citation>
    <scope>NUCLEOTIDE SEQUENCE [LARGE SCALE GENOMIC DNA]</scope>
    <source>
        <strain evidence="6 7">DSM 27929</strain>
    </source>
</reference>
<accession>A0A2T0WBL8</accession>
<comment type="similarity">
    <text evidence="1">Belongs to the sulfatase family.</text>
</comment>
<dbReference type="Pfam" id="PF00884">
    <property type="entry name" value="Sulfatase"/>
    <property type="match status" value="1"/>
</dbReference>
<keyword evidence="7" id="KW-1185">Reference proteome</keyword>
<keyword evidence="4" id="KW-0106">Calcium</keyword>
<dbReference type="InterPro" id="IPR024607">
    <property type="entry name" value="Sulfatase_CS"/>
</dbReference>
<dbReference type="InterPro" id="IPR050738">
    <property type="entry name" value="Sulfatase"/>
</dbReference>
<dbReference type="CDD" id="cd16146">
    <property type="entry name" value="ARS_like"/>
    <property type="match status" value="1"/>
</dbReference>
<evidence type="ECO:0000313" key="7">
    <source>
        <dbReference type="Proteomes" id="UP000238157"/>
    </source>
</evidence>
<organism evidence="6 7">
    <name type="scientific">Mongoliibacter ruber</name>
    <dbReference type="NCBI Taxonomy" id="1750599"/>
    <lineage>
        <taxon>Bacteria</taxon>
        <taxon>Pseudomonadati</taxon>
        <taxon>Bacteroidota</taxon>
        <taxon>Cytophagia</taxon>
        <taxon>Cytophagales</taxon>
        <taxon>Cyclobacteriaceae</taxon>
        <taxon>Mongoliibacter</taxon>
    </lineage>
</organism>
<dbReference type="EMBL" id="PVTR01000023">
    <property type="protein sequence ID" value="PRY84077.1"/>
    <property type="molecule type" value="Genomic_DNA"/>
</dbReference>
<comment type="caution">
    <text evidence="6">The sequence shown here is derived from an EMBL/GenBank/DDBJ whole genome shotgun (WGS) entry which is preliminary data.</text>
</comment>
<sequence length="617" mass="70757">MSFYNCLQTFANIITISKLVFSDVRYKCFNAYQEVYIPQMPSSMKNHYLLIILLGFFSCKSPEQEDSKPNILLILTDDQGWGDLSYHGNELVETPHIDALAGQSVVFDRFYVSPVCAPTRASLLTGRYHIATGTTWVTHRMEVMREEEETIAEFLKPHGYVSGLFGKWHQGQQFPHDPIGQGFDEFFGFSEGHINNYFDTKLNHNFEEVQTSGYLPDVLTDQTMEFMSKQDQFFVILSLNTPHSPFQVPDRYFDKYKAKGLDDKDACVYGMVENIDDNVGRLMDYLEESGKIDNTIVIFMTDNGPNGIRYNGGMKGKKADLDEGGVRVPFFIKIPGYEHQLIKPWAGHIDILPTLADLLKLPVPDALEIHGKSLLPLMEDESNWRDRYFYTHHVHLKFDTIPGAIRNQEYLLTLKNKEKALFNLINDPFQKLNILEEERSLAFEMENQYRSWLEAMTVKGVEQPLIQVGHPKAPKIWLPAPDGKRYGNVAFQGDWGWANDWFIGFASPEDVVQWEIDVVENSTYEVFLQMSNESPLTLLFSANNQETKIGIDQPNTATLIPNQDRVLRGEVEEYIWPELPLGKIKFEKGKQNLKLGLLENYPDDLSIKGLILMKPTD</sequence>
<dbReference type="PANTHER" id="PTHR42693">
    <property type="entry name" value="ARYLSULFATASE FAMILY MEMBER"/>
    <property type="match status" value="1"/>
</dbReference>
<dbReference type="InterPro" id="IPR017850">
    <property type="entry name" value="Alkaline_phosphatase_core_sf"/>
</dbReference>
<keyword evidence="3" id="KW-0378">Hydrolase</keyword>
<dbReference type="PROSITE" id="PS00523">
    <property type="entry name" value="SULFATASE_1"/>
    <property type="match status" value="1"/>
</dbReference>
<dbReference type="Gene3D" id="3.40.720.10">
    <property type="entry name" value="Alkaline Phosphatase, subunit A"/>
    <property type="match status" value="1"/>
</dbReference>
<dbReference type="AlphaFoldDB" id="A0A2T0WBL8"/>
<keyword evidence="2" id="KW-0479">Metal-binding</keyword>
<evidence type="ECO:0000259" key="5">
    <source>
        <dbReference type="Pfam" id="PF00884"/>
    </source>
</evidence>
<evidence type="ECO:0000256" key="2">
    <source>
        <dbReference type="ARBA" id="ARBA00022723"/>
    </source>
</evidence>
<dbReference type="InterPro" id="IPR000917">
    <property type="entry name" value="Sulfatase_N"/>
</dbReference>
<dbReference type="PANTHER" id="PTHR42693:SF53">
    <property type="entry name" value="ENDO-4-O-SULFATASE"/>
    <property type="match status" value="1"/>
</dbReference>
<protein>
    <submittedName>
        <fullName evidence="6">Arylsulfatase A</fullName>
    </submittedName>
</protein>
<name>A0A2T0WBL8_9BACT</name>
<dbReference type="OrthoDB" id="9764377at2"/>
<dbReference type="GO" id="GO:0046872">
    <property type="term" value="F:metal ion binding"/>
    <property type="evidence" value="ECO:0007669"/>
    <property type="project" value="UniProtKB-KW"/>
</dbReference>
<evidence type="ECO:0000256" key="1">
    <source>
        <dbReference type="ARBA" id="ARBA00008779"/>
    </source>
</evidence>